<evidence type="ECO:0000256" key="2">
    <source>
        <dbReference type="ARBA" id="ARBA00022490"/>
    </source>
</evidence>
<keyword evidence="9" id="KW-1185">Reference proteome</keyword>
<dbReference type="RefSeq" id="WP_173531842.1">
    <property type="nucleotide sequence ID" value="NZ_CP054143.1"/>
</dbReference>
<name>A0A6M8SJU3_9NEIS</name>
<dbReference type="PANTHER" id="PTHR43420">
    <property type="entry name" value="ACETYLTRANSFERASE"/>
    <property type="match status" value="1"/>
</dbReference>
<dbReference type="GO" id="GO:0008999">
    <property type="term" value="F:protein-N-terminal-alanine acetyltransferase activity"/>
    <property type="evidence" value="ECO:0007669"/>
    <property type="project" value="UniProtKB-UniRule"/>
</dbReference>
<keyword evidence="2 5" id="KW-0963">Cytoplasm</keyword>
<dbReference type="InterPro" id="IPR043690">
    <property type="entry name" value="RimI"/>
</dbReference>
<dbReference type="EC" id="2.3.1.266" evidence="5 6"/>
<proteinExistence type="inferred from homology"/>
<comment type="caution">
    <text evidence="5">Lacks conserved residue(s) required for the propagation of feature annotation.</text>
</comment>
<dbReference type="NCBIfam" id="TIGR01575">
    <property type="entry name" value="rimI"/>
    <property type="match status" value="1"/>
</dbReference>
<dbReference type="GO" id="GO:0005840">
    <property type="term" value="C:ribosome"/>
    <property type="evidence" value="ECO:0007669"/>
    <property type="project" value="UniProtKB-KW"/>
</dbReference>
<dbReference type="PANTHER" id="PTHR43420:SF51">
    <property type="entry name" value="PEPTIDYL-LYSINE N-ACETYLTRANSFERASE YIAC"/>
    <property type="match status" value="1"/>
</dbReference>
<evidence type="ECO:0000313" key="9">
    <source>
        <dbReference type="Proteomes" id="UP000504844"/>
    </source>
</evidence>
<reference evidence="8 9" key="1">
    <citation type="submission" date="2020-05" db="EMBL/GenBank/DDBJ databases">
        <title>Complete genome sequence of Deefgea sp. D17.</title>
        <authorList>
            <person name="Bae J.-W."/>
            <person name="Han J.E."/>
        </authorList>
    </citation>
    <scope>NUCLEOTIDE SEQUENCE [LARGE SCALE GENOMIC DNA]</scope>
    <source>
        <strain evidence="8 9">D17</strain>
    </source>
</reference>
<evidence type="ECO:0000256" key="1">
    <source>
        <dbReference type="ARBA" id="ARBA00005395"/>
    </source>
</evidence>
<feature type="active site" description="Proton acceptor" evidence="5">
    <location>
        <position position="100"/>
    </location>
</feature>
<feature type="domain" description="N-acetyltransferase" evidence="7">
    <location>
        <begin position="1"/>
        <end position="144"/>
    </location>
</feature>
<evidence type="ECO:0000256" key="5">
    <source>
        <dbReference type="HAMAP-Rule" id="MF_02210"/>
    </source>
</evidence>
<gene>
    <name evidence="5 8" type="primary">rimI</name>
    <name evidence="8" type="ORF">HQN60_00440</name>
</gene>
<dbReference type="EMBL" id="CP054143">
    <property type="protein sequence ID" value="QKJ65332.1"/>
    <property type="molecule type" value="Genomic_DNA"/>
</dbReference>
<dbReference type="InterPro" id="IPR006464">
    <property type="entry name" value="AcTrfase_RimI/Ard1"/>
</dbReference>
<dbReference type="InterPro" id="IPR000182">
    <property type="entry name" value="GNAT_dom"/>
</dbReference>
<evidence type="ECO:0000256" key="3">
    <source>
        <dbReference type="ARBA" id="ARBA00022679"/>
    </source>
</evidence>
<comment type="similarity">
    <text evidence="1 5 6">Belongs to the acetyltransferase family. RimI subfamily.</text>
</comment>
<dbReference type="PROSITE" id="PS51186">
    <property type="entry name" value="GNAT"/>
    <property type="match status" value="1"/>
</dbReference>
<evidence type="ECO:0000259" key="7">
    <source>
        <dbReference type="PROSITE" id="PS51186"/>
    </source>
</evidence>
<dbReference type="SUPFAM" id="SSF55729">
    <property type="entry name" value="Acyl-CoA N-acyltransferases (Nat)"/>
    <property type="match status" value="1"/>
</dbReference>
<dbReference type="Proteomes" id="UP000504844">
    <property type="component" value="Chromosome"/>
</dbReference>
<dbReference type="CDD" id="cd04301">
    <property type="entry name" value="NAT_SF"/>
    <property type="match status" value="1"/>
</dbReference>
<dbReference type="KEGG" id="dee:HQN60_00440"/>
<comment type="subcellular location">
    <subcellularLocation>
        <location evidence="5 6">Cytoplasm</location>
    </subcellularLocation>
</comment>
<evidence type="ECO:0000256" key="4">
    <source>
        <dbReference type="ARBA" id="ARBA00023315"/>
    </source>
</evidence>
<dbReference type="InterPro" id="IPR016181">
    <property type="entry name" value="Acyl_CoA_acyltransferase"/>
</dbReference>
<comment type="function">
    <text evidence="5 6">Acetylates the N-terminal alanine of ribosomal protein bS18.</text>
</comment>
<dbReference type="AlphaFoldDB" id="A0A6M8SJU3"/>
<keyword evidence="8" id="KW-0687">Ribonucleoprotein</keyword>
<comment type="catalytic activity">
    <reaction evidence="5 6">
        <text>N-terminal L-alanyl-[ribosomal protein bS18] + acetyl-CoA = N-terminal N(alpha)-acetyl-L-alanyl-[ribosomal protein bS18] + CoA + H(+)</text>
        <dbReference type="Rhea" id="RHEA:43756"/>
        <dbReference type="Rhea" id="RHEA-COMP:10676"/>
        <dbReference type="Rhea" id="RHEA-COMP:10677"/>
        <dbReference type="ChEBI" id="CHEBI:15378"/>
        <dbReference type="ChEBI" id="CHEBI:57287"/>
        <dbReference type="ChEBI" id="CHEBI:57288"/>
        <dbReference type="ChEBI" id="CHEBI:64718"/>
        <dbReference type="ChEBI" id="CHEBI:83683"/>
        <dbReference type="EC" id="2.3.1.266"/>
    </reaction>
</comment>
<keyword evidence="4 5" id="KW-0012">Acyltransferase</keyword>
<dbReference type="Pfam" id="PF00583">
    <property type="entry name" value="Acetyltransf_1"/>
    <property type="match status" value="1"/>
</dbReference>
<feature type="binding site" evidence="5">
    <location>
        <begin position="66"/>
        <end position="68"/>
    </location>
    <ligand>
        <name>acetyl-CoA</name>
        <dbReference type="ChEBI" id="CHEBI:57288"/>
    </ligand>
</feature>
<protein>
    <recommendedName>
        <fullName evidence="5 6">[Ribosomal protein bS18]-alanine N-acetyltransferase</fullName>
        <ecNumber evidence="5 6">2.3.1.266</ecNumber>
    </recommendedName>
</protein>
<sequence>MLKRLTEADLAAVLAIDTATNPHPWTAAQWLDSLNHHQCDGLWLQDALIGFSVCMVTLDEAELLLIAIAPQWQRQHWASQLLTALKAQLLHNGIVVLFLEVRESNQAARALYVKHDFTPSGRRKGYYPTSEGREDALLYTLHLEDKA</sequence>
<evidence type="ECO:0000313" key="8">
    <source>
        <dbReference type="EMBL" id="QKJ65332.1"/>
    </source>
</evidence>
<dbReference type="InterPro" id="IPR050680">
    <property type="entry name" value="YpeA/RimI_acetyltransf"/>
</dbReference>
<accession>A0A6M8SJU3</accession>
<dbReference type="GO" id="GO:0005737">
    <property type="term" value="C:cytoplasm"/>
    <property type="evidence" value="ECO:0007669"/>
    <property type="project" value="UniProtKB-SubCell"/>
</dbReference>
<feature type="binding site" evidence="5">
    <location>
        <position position="105"/>
    </location>
    <ligand>
        <name>acetyl-CoA</name>
        <dbReference type="ChEBI" id="CHEBI:57288"/>
    </ligand>
</feature>
<dbReference type="Gene3D" id="3.40.630.30">
    <property type="match status" value="1"/>
</dbReference>
<keyword evidence="3 5" id="KW-0808">Transferase</keyword>
<dbReference type="HAMAP" id="MF_02210">
    <property type="entry name" value="RimI"/>
    <property type="match status" value="1"/>
</dbReference>
<evidence type="ECO:0000256" key="6">
    <source>
        <dbReference type="RuleBase" id="RU363094"/>
    </source>
</evidence>
<organism evidence="8 9">
    <name type="scientific">Deefgea piscis</name>
    <dbReference type="NCBI Taxonomy" id="2739061"/>
    <lineage>
        <taxon>Bacteria</taxon>
        <taxon>Pseudomonadati</taxon>
        <taxon>Pseudomonadota</taxon>
        <taxon>Betaproteobacteria</taxon>
        <taxon>Neisseriales</taxon>
        <taxon>Chitinibacteraceae</taxon>
        <taxon>Deefgea</taxon>
    </lineage>
</organism>
<keyword evidence="8" id="KW-0689">Ribosomal protein</keyword>
<feature type="active site" description="Proton donor" evidence="5">
    <location>
        <position position="112"/>
    </location>
</feature>